<evidence type="ECO:0000313" key="1">
    <source>
        <dbReference type="EMBL" id="SIT59284.1"/>
    </source>
</evidence>
<dbReference type="AlphaFoldDB" id="A0A1R3VH99"/>
<sequence>MVIGSLGRPAILASVNREGEALFHQSLTTGKAHWKARAVTVGSTIAGILEECGSGSDSGAGRRIAGAACAALGVDRAVPE</sequence>
<name>A0A1R3VH99_9HYPH</name>
<evidence type="ECO:0000313" key="2">
    <source>
        <dbReference type="Proteomes" id="UP000188388"/>
    </source>
</evidence>
<accession>A0A1R3VH99</accession>
<protein>
    <submittedName>
        <fullName evidence="1">Uncharacterized protein</fullName>
    </submittedName>
</protein>
<keyword evidence="2" id="KW-1185">Reference proteome</keyword>
<dbReference type="Proteomes" id="UP000188388">
    <property type="component" value="Unassembled WGS sequence"/>
</dbReference>
<proteinExistence type="predicted"/>
<reference evidence="2" key="1">
    <citation type="submission" date="2017-01" db="EMBL/GenBank/DDBJ databases">
        <authorList>
            <person name="Brunel B."/>
        </authorList>
    </citation>
    <scope>NUCLEOTIDE SEQUENCE [LARGE SCALE GENOMIC DNA]</scope>
</reference>
<organism evidence="1 2">
    <name type="scientific">Mesorhizobium prunaredense</name>
    <dbReference type="NCBI Taxonomy" id="1631249"/>
    <lineage>
        <taxon>Bacteria</taxon>
        <taxon>Pseudomonadati</taxon>
        <taxon>Pseudomonadota</taxon>
        <taxon>Alphaproteobacteria</taxon>
        <taxon>Hyphomicrobiales</taxon>
        <taxon>Phyllobacteriaceae</taxon>
        <taxon>Mesorhizobium</taxon>
    </lineage>
</organism>
<gene>
    <name evidence="1" type="ORF">BQ8794_70214</name>
</gene>
<dbReference type="EMBL" id="FTPD01000067">
    <property type="protein sequence ID" value="SIT59284.1"/>
    <property type="molecule type" value="Genomic_DNA"/>
</dbReference>